<organism evidence="1 2">
    <name type="scientific">Paenibacillus zeirhizosphaerae</name>
    <dbReference type="NCBI Taxonomy" id="2987519"/>
    <lineage>
        <taxon>Bacteria</taxon>
        <taxon>Bacillati</taxon>
        <taxon>Bacillota</taxon>
        <taxon>Bacilli</taxon>
        <taxon>Bacillales</taxon>
        <taxon>Paenibacillaceae</taxon>
        <taxon>Paenibacillus</taxon>
    </lineage>
</organism>
<evidence type="ECO:0000313" key="2">
    <source>
        <dbReference type="Proteomes" id="UP001241848"/>
    </source>
</evidence>
<gene>
    <name evidence="1" type="ORF">OIN60_15940</name>
</gene>
<comment type="caution">
    <text evidence="1">The sequence shown here is derived from an EMBL/GenBank/DDBJ whole genome shotgun (WGS) entry which is preliminary data.</text>
</comment>
<dbReference type="EMBL" id="JAPCKK010000018">
    <property type="protein sequence ID" value="MDP4098249.1"/>
    <property type="molecule type" value="Genomic_DNA"/>
</dbReference>
<reference evidence="1 2" key="1">
    <citation type="submission" date="2022-10" db="EMBL/GenBank/DDBJ databases">
        <title>Paenibacillus description and whole genome data of maize root bacterial community.</title>
        <authorList>
            <person name="Marton D."/>
            <person name="Farkas M."/>
            <person name="Cserhati M."/>
        </authorList>
    </citation>
    <scope>NUCLEOTIDE SEQUENCE [LARGE SCALE GENOMIC DNA]</scope>
    <source>
        <strain evidence="1 2">P96</strain>
    </source>
</reference>
<accession>A0ABT9FU41</accession>
<protein>
    <submittedName>
        <fullName evidence="1">Uncharacterized protein</fullName>
    </submittedName>
</protein>
<keyword evidence="2" id="KW-1185">Reference proteome</keyword>
<evidence type="ECO:0000313" key="1">
    <source>
        <dbReference type="EMBL" id="MDP4098249.1"/>
    </source>
</evidence>
<proteinExistence type="predicted"/>
<name>A0ABT9FU41_9BACL</name>
<sequence>MDLDKLNKLLLDYSFDEGRIIWGEVFHLSRIMNWSMLCFIRAGSAQENKYLQMLMS</sequence>
<dbReference type="Proteomes" id="UP001241848">
    <property type="component" value="Unassembled WGS sequence"/>
</dbReference>
<dbReference type="RefSeq" id="WP_305755863.1">
    <property type="nucleotide sequence ID" value="NZ_JAPCKK010000018.1"/>
</dbReference>